<protein>
    <submittedName>
        <fullName evidence="6">Condensation protein</fullName>
    </submittedName>
</protein>
<feature type="domain" description="Carrier" evidence="5">
    <location>
        <begin position="474"/>
        <end position="549"/>
    </location>
</feature>
<dbReference type="RefSeq" id="WP_260729002.1">
    <property type="nucleotide sequence ID" value="NZ_BAAABS010000003.1"/>
</dbReference>
<dbReference type="PANTHER" id="PTHR45527">
    <property type="entry name" value="NONRIBOSOMAL PEPTIDE SYNTHETASE"/>
    <property type="match status" value="1"/>
</dbReference>
<dbReference type="InterPro" id="IPR023213">
    <property type="entry name" value="CAT-like_dom_sf"/>
</dbReference>
<keyword evidence="3" id="KW-0597">Phosphoprotein</keyword>
<dbReference type="SUPFAM" id="SSF53474">
    <property type="entry name" value="alpha/beta-Hydrolases"/>
    <property type="match status" value="1"/>
</dbReference>
<dbReference type="Pfam" id="PF00550">
    <property type="entry name" value="PP-binding"/>
    <property type="match status" value="1"/>
</dbReference>
<dbReference type="SUPFAM" id="SSF52777">
    <property type="entry name" value="CoA-dependent acyltransferases"/>
    <property type="match status" value="2"/>
</dbReference>
<evidence type="ECO:0000256" key="2">
    <source>
        <dbReference type="ARBA" id="ARBA00022450"/>
    </source>
</evidence>
<dbReference type="Pfam" id="PF00668">
    <property type="entry name" value="Condensation"/>
    <property type="match status" value="1"/>
</dbReference>
<evidence type="ECO:0000259" key="5">
    <source>
        <dbReference type="PROSITE" id="PS50075"/>
    </source>
</evidence>
<dbReference type="Gene3D" id="1.10.1200.10">
    <property type="entry name" value="ACP-like"/>
    <property type="match status" value="1"/>
</dbReference>
<dbReference type="Gene3D" id="3.30.559.30">
    <property type="entry name" value="Nonribosomal peptide synthetase, condensation domain"/>
    <property type="match status" value="1"/>
</dbReference>
<dbReference type="EMBL" id="CP073721">
    <property type="protein sequence ID" value="UWZ39583.1"/>
    <property type="molecule type" value="Genomic_DNA"/>
</dbReference>
<accession>A0ABY5ZF52</accession>
<dbReference type="InterPro" id="IPR001242">
    <property type="entry name" value="Condensation_dom"/>
</dbReference>
<keyword evidence="7" id="KW-1185">Reference proteome</keyword>
<dbReference type="InterPro" id="IPR020806">
    <property type="entry name" value="PKS_PP-bd"/>
</dbReference>
<dbReference type="InterPro" id="IPR001031">
    <property type="entry name" value="Thioesterase"/>
</dbReference>
<sequence length="809" mass="85765">MTVDTVRDLDRAAERVPASAMMEALWWLHHRAKNQSVYNLTWRMSCDRPLDRPALAAAWQAVAERHEAMRGSLHQGDGRILLEVADSVELPLQWVDVDDPGDVPADDLLRLIAEEVQERPIALDTAPLARVTAVRVGDRHELLLTIHHAVVDGWGVQRLVGELSEAYATATGGGTLTFDGEPVSLREYVRDAEAARTDGRWAASIDYWRKTLDGAATTTLIADHGRTIGAGGAGAMVRFEVSPEAAEAVTTLSKQYFTTPFVVFLASLQAALALGGNGPDVCTGVATANRMTEREQGLVGYVANLVLARTQVSAEDTFGAVVERTRDTVWGMLAHQTVPFSLVFGALDPEAQLRLRDAIPIILTHLGPIGNGLTLGDVRMRMLRAPNRAARTDLGIGVLDVDGGYLLDCEYATGRYDRQTPLRLLHDMDTVLAAGGADPGVRLSTLDISSKSGPAHVDHAPAAPTGGPTGTSALPRSAAMDEVRRAWTDVLGTEPAGPDEDFFATGGRSLKVVQLMSAIEEATGVRLDVPRWLTDPTPQRAAEQVAGGLGSGADTTVVEVRGGDGPHVHLIPGAGGSAQDYRALIAALPGHWRVTQSQERGPLPDVPAMAAAFQADLDAADARPDLLVGWSMGGQIAYEMAARLGAAAPPVAVLDATPPLGYEVGEEGDELVHTTFAGLMAAAVGARLDGGPARTSPGDPELAMRALAAQLTAATGERVSSVMLTERWATFRRHTAAVASYVSDADVPAPALVVGADLADYQLEQWAERFSAAPDVLRVDADHHGTLREPAASHIAAAIVRLQERAAAR</sequence>
<name>A0ABY5ZF52_9ACTN</name>
<evidence type="ECO:0000256" key="1">
    <source>
        <dbReference type="ARBA" id="ARBA00001957"/>
    </source>
</evidence>
<comment type="cofactor">
    <cofactor evidence="1">
        <name>pantetheine 4'-phosphate</name>
        <dbReference type="ChEBI" id="CHEBI:47942"/>
    </cofactor>
</comment>
<dbReference type="Gene3D" id="3.40.50.1820">
    <property type="entry name" value="alpha/beta hydrolase"/>
    <property type="match status" value="1"/>
</dbReference>
<dbReference type="InterPro" id="IPR009081">
    <property type="entry name" value="PP-bd_ACP"/>
</dbReference>
<evidence type="ECO:0000256" key="3">
    <source>
        <dbReference type="ARBA" id="ARBA00022553"/>
    </source>
</evidence>
<dbReference type="SMART" id="SM00824">
    <property type="entry name" value="PKS_TE"/>
    <property type="match status" value="1"/>
</dbReference>
<evidence type="ECO:0000313" key="7">
    <source>
        <dbReference type="Proteomes" id="UP001058271"/>
    </source>
</evidence>
<dbReference type="SUPFAM" id="SSF47336">
    <property type="entry name" value="ACP-like"/>
    <property type="match status" value="1"/>
</dbReference>
<dbReference type="InterPro" id="IPR020802">
    <property type="entry name" value="TesA-like"/>
</dbReference>
<dbReference type="InterPro" id="IPR036736">
    <property type="entry name" value="ACP-like_sf"/>
</dbReference>
<feature type="region of interest" description="Disordered" evidence="4">
    <location>
        <begin position="452"/>
        <end position="471"/>
    </location>
</feature>
<dbReference type="InterPro" id="IPR029058">
    <property type="entry name" value="AB_hydrolase_fold"/>
</dbReference>
<dbReference type="SMART" id="SM00823">
    <property type="entry name" value="PKS_PP"/>
    <property type="match status" value="1"/>
</dbReference>
<dbReference type="Proteomes" id="UP001058271">
    <property type="component" value="Chromosome"/>
</dbReference>
<evidence type="ECO:0000313" key="6">
    <source>
        <dbReference type="EMBL" id="UWZ39583.1"/>
    </source>
</evidence>
<keyword evidence="2" id="KW-0596">Phosphopantetheine</keyword>
<dbReference type="Gene3D" id="3.30.559.10">
    <property type="entry name" value="Chloramphenicol acetyltransferase-like domain"/>
    <property type="match status" value="1"/>
</dbReference>
<proteinExistence type="predicted"/>
<gene>
    <name evidence="6" type="ORF">Drose_15950</name>
</gene>
<dbReference type="Pfam" id="PF00975">
    <property type="entry name" value="Thioesterase"/>
    <property type="match status" value="1"/>
</dbReference>
<reference evidence="6" key="1">
    <citation type="submission" date="2021-04" db="EMBL/GenBank/DDBJ databases">
        <title>Biosynthetic gene clusters of Dactylosporangioum roseum.</title>
        <authorList>
            <person name="Hartkoorn R.C."/>
            <person name="Beaudoing E."/>
            <person name="Hot D."/>
            <person name="Moureu S."/>
        </authorList>
    </citation>
    <scope>NUCLEOTIDE SEQUENCE</scope>
    <source>
        <strain evidence="6">NRRL B-16295</strain>
    </source>
</reference>
<dbReference type="PANTHER" id="PTHR45527:SF1">
    <property type="entry name" value="FATTY ACID SYNTHASE"/>
    <property type="match status" value="1"/>
</dbReference>
<organism evidence="6 7">
    <name type="scientific">Dactylosporangium roseum</name>
    <dbReference type="NCBI Taxonomy" id="47989"/>
    <lineage>
        <taxon>Bacteria</taxon>
        <taxon>Bacillati</taxon>
        <taxon>Actinomycetota</taxon>
        <taxon>Actinomycetes</taxon>
        <taxon>Micromonosporales</taxon>
        <taxon>Micromonosporaceae</taxon>
        <taxon>Dactylosporangium</taxon>
    </lineage>
</organism>
<evidence type="ECO:0000256" key="4">
    <source>
        <dbReference type="SAM" id="MobiDB-lite"/>
    </source>
</evidence>
<dbReference type="PROSITE" id="PS50075">
    <property type="entry name" value="CARRIER"/>
    <property type="match status" value="1"/>
</dbReference>